<evidence type="ECO:0000256" key="1">
    <source>
        <dbReference type="ARBA" id="ARBA00001961"/>
    </source>
</evidence>
<dbReference type="InterPro" id="IPR005123">
    <property type="entry name" value="Oxoglu/Fe-dep_dioxygenase_dom"/>
</dbReference>
<dbReference type="InterPro" id="IPR037140">
    <property type="entry name" value="VHL_beta_dom_sf"/>
</dbReference>
<keyword evidence="2" id="KW-0479">Metal-binding</keyword>
<dbReference type="EMBL" id="HBIV01007347">
    <property type="protein sequence ID" value="CAE0652240.1"/>
    <property type="molecule type" value="Transcribed_RNA"/>
</dbReference>
<dbReference type="AlphaFoldDB" id="A0A6U3EN60"/>
<evidence type="ECO:0000256" key="5">
    <source>
        <dbReference type="ARBA" id="ARBA00023004"/>
    </source>
</evidence>
<accession>A0A6U3EN60</accession>
<feature type="domain" description="Fe2OG dioxygenase" evidence="7">
    <location>
        <begin position="237"/>
        <end position="401"/>
    </location>
</feature>
<dbReference type="InterPro" id="IPR006620">
    <property type="entry name" value="Pro_4_hyd_alph"/>
</dbReference>
<evidence type="ECO:0000256" key="2">
    <source>
        <dbReference type="ARBA" id="ARBA00022723"/>
    </source>
</evidence>
<evidence type="ECO:0000256" key="6">
    <source>
        <dbReference type="SAM" id="SignalP"/>
    </source>
</evidence>
<evidence type="ECO:0000313" key="8">
    <source>
        <dbReference type="EMBL" id="CAE0652240.1"/>
    </source>
</evidence>
<feature type="signal peptide" evidence="6">
    <location>
        <begin position="1"/>
        <end position="18"/>
    </location>
</feature>
<feature type="chain" id="PRO_5030160029" description="Fe2OG dioxygenase domain-containing protein" evidence="6">
    <location>
        <begin position="19"/>
        <end position="560"/>
    </location>
</feature>
<dbReference type="Gene3D" id="2.60.40.780">
    <property type="entry name" value="von Hippel-Lindau disease tumour suppressor, beta domain"/>
    <property type="match status" value="1"/>
</dbReference>
<dbReference type="InterPro" id="IPR045054">
    <property type="entry name" value="P4HA-like"/>
</dbReference>
<dbReference type="InterPro" id="IPR044862">
    <property type="entry name" value="Pro_4_hyd_alph_FE2OG_OXY"/>
</dbReference>
<dbReference type="GO" id="GO:0005506">
    <property type="term" value="F:iron ion binding"/>
    <property type="evidence" value="ECO:0007669"/>
    <property type="project" value="InterPro"/>
</dbReference>
<name>A0A6U3EN60_9EUKA</name>
<reference evidence="8" key="1">
    <citation type="submission" date="2021-01" db="EMBL/GenBank/DDBJ databases">
        <authorList>
            <person name="Corre E."/>
            <person name="Pelletier E."/>
            <person name="Niang G."/>
            <person name="Scheremetjew M."/>
            <person name="Finn R."/>
            <person name="Kale V."/>
            <person name="Holt S."/>
            <person name="Cochrane G."/>
            <person name="Meng A."/>
            <person name="Brown T."/>
            <person name="Cohen L."/>
        </authorList>
    </citation>
    <scope>NUCLEOTIDE SEQUENCE</scope>
    <source>
        <strain evidence="8">CCCM811</strain>
    </source>
</reference>
<proteinExistence type="predicted"/>
<protein>
    <recommendedName>
        <fullName evidence="7">Fe2OG dioxygenase domain-containing protein</fullName>
    </recommendedName>
</protein>
<dbReference type="PANTHER" id="PTHR10869:SF226">
    <property type="entry name" value="PROLYL 4-HYDROXYLASE ALPHA SUBUNIT DOMAIN-CONTAINING PROTEIN"/>
    <property type="match status" value="1"/>
</dbReference>
<dbReference type="GO" id="GO:0005783">
    <property type="term" value="C:endoplasmic reticulum"/>
    <property type="evidence" value="ECO:0007669"/>
    <property type="project" value="TreeGrafter"/>
</dbReference>
<gene>
    <name evidence="8" type="ORF">LGLO00237_LOCUS5439</name>
</gene>
<keyword evidence="3" id="KW-0223">Dioxygenase</keyword>
<dbReference type="GO" id="GO:0031418">
    <property type="term" value="F:L-ascorbic acid binding"/>
    <property type="evidence" value="ECO:0007669"/>
    <property type="project" value="InterPro"/>
</dbReference>
<dbReference type="PANTHER" id="PTHR10869">
    <property type="entry name" value="PROLYL 4-HYDROXYLASE ALPHA SUBUNIT"/>
    <property type="match status" value="1"/>
</dbReference>
<dbReference type="PROSITE" id="PS51471">
    <property type="entry name" value="FE2OG_OXY"/>
    <property type="match status" value="1"/>
</dbReference>
<evidence type="ECO:0000256" key="4">
    <source>
        <dbReference type="ARBA" id="ARBA00023002"/>
    </source>
</evidence>
<keyword evidence="5" id="KW-0408">Iron</keyword>
<dbReference type="Pfam" id="PF13640">
    <property type="entry name" value="2OG-FeII_Oxy_3"/>
    <property type="match status" value="1"/>
</dbReference>
<evidence type="ECO:0000256" key="3">
    <source>
        <dbReference type="ARBA" id="ARBA00022964"/>
    </source>
</evidence>
<dbReference type="GO" id="GO:0004656">
    <property type="term" value="F:procollagen-proline 4-dioxygenase activity"/>
    <property type="evidence" value="ECO:0007669"/>
    <property type="project" value="TreeGrafter"/>
</dbReference>
<keyword evidence="6" id="KW-0732">Signal</keyword>
<keyword evidence="4" id="KW-0560">Oxidoreductase</keyword>
<organism evidence="8">
    <name type="scientific">Lotharella globosa</name>
    <dbReference type="NCBI Taxonomy" id="91324"/>
    <lineage>
        <taxon>Eukaryota</taxon>
        <taxon>Sar</taxon>
        <taxon>Rhizaria</taxon>
        <taxon>Cercozoa</taxon>
        <taxon>Chlorarachniophyceae</taxon>
        <taxon>Lotharella</taxon>
    </lineage>
</organism>
<dbReference type="SMART" id="SM00702">
    <property type="entry name" value="P4Hc"/>
    <property type="match status" value="1"/>
</dbReference>
<dbReference type="Gene3D" id="2.60.120.620">
    <property type="entry name" value="q2cbj1_9rhob like domain"/>
    <property type="match status" value="1"/>
</dbReference>
<evidence type="ECO:0000259" key="7">
    <source>
        <dbReference type="PROSITE" id="PS51471"/>
    </source>
</evidence>
<sequence>MSILGLLAPLALLLSAETVSDDHQCTADGECELDSGRITVTVFNNGVNDAGVPIEIDPTMDLTSIADMMAETIKAEDTLLPHQRTGDYGFGKPWKLYKDSGDKISSIDEFENDGKVYVVPNELHFMWPTVELNHTVVLTDIPTTNNLPVKLRTLNHSPKVFEIENLLTPEEAEALREAAMHVEHAGNKFQRSTTGHTGNVDPFRTSDNAFVHSESPIAVNLTKRAFQVLRMEYDSELGDGIQVLRYNASGGYRWHTDWFPETTVYGRNHDVTRGGANRFATVFFYLSDVGLGGQTGFPEAEGDTSELESSLEKAREMFKPRSWELEAVEKCFGKFSVKPFKARAILFYSLHPNGKGDPMSMHTGCPVLEGQKWAANLWIWNKRRDPERGERKKIEATFINTMDEPCLVSWVTNPRHVQGRIDPGKQMHMSTYDSDSFVFRDLDRVKVLAKWTAYESNGLKQVVRLRKGMDDFQDTTFDATEPKAGEVHIQLINGLDHKIDVVWMPQPDTVVASLDTGTTATVRTFDGHEFGVYKSNDRTTKLREFKGDISKGQKQRLSLS</sequence>
<comment type="cofactor">
    <cofactor evidence="1">
        <name>L-ascorbate</name>
        <dbReference type="ChEBI" id="CHEBI:38290"/>
    </cofactor>
</comment>